<keyword evidence="5" id="KW-1185">Reference proteome</keyword>
<name>A0AAV9ARI2_ACOGR</name>
<evidence type="ECO:0000313" key="4">
    <source>
        <dbReference type="EMBL" id="KAK1266722.1"/>
    </source>
</evidence>
<comment type="caution">
    <text evidence="4">The sequence shown here is derived from an EMBL/GenBank/DDBJ whole genome shotgun (WGS) entry which is preliminary data.</text>
</comment>
<gene>
    <name evidence="4" type="ORF">QJS04_geneDACA016853</name>
</gene>
<organism evidence="4 5">
    <name type="scientific">Acorus gramineus</name>
    <name type="common">Dwarf sweet flag</name>
    <dbReference type="NCBI Taxonomy" id="55184"/>
    <lineage>
        <taxon>Eukaryota</taxon>
        <taxon>Viridiplantae</taxon>
        <taxon>Streptophyta</taxon>
        <taxon>Embryophyta</taxon>
        <taxon>Tracheophyta</taxon>
        <taxon>Spermatophyta</taxon>
        <taxon>Magnoliopsida</taxon>
        <taxon>Liliopsida</taxon>
        <taxon>Acoraceae</taxon>
        <taxon>Acorus</taxon>
    </lineage>
</organism>
<proteinExistence type="predicted"/>
<feature type="compositionally biased region" description="Basic and acidic residues" evidence="1">
    <location>
        <begin position="48"/>
        <end position="60"/>
    </location>
</feature>
<dbReference type="AlphaFoldDB" id="A0AAV9ARI2"/>
<dbReference type="PANTHER" id="PTHR43592">
    <property type="entry name" value="CAAX AMINO TERMINAL PROTEASE"/>
    <property type="match status" value="1"/>
</dbReference>
<dbReference type="GO" id="GO:0080120">
    <property type="term" value="P:CAAX-box protein maturation"/>
    <property type="evidence" value="ECO:0007669"/>
    <property type="project" value="UniProtKB-ARBA"/>
</dbReference>
<keyword evidence="2" id="KW-1133">Transmembrane helix</keyword>
<feature type="transmembrane region" description="Helical" evidence="2">
    <location>
        <begin position="120"/>
        <end position="139"/>
    </location>
</feature>
<evidence type="ECO:0000256" key="1">
    <source>
        <dbReference type="SAM" id="MobiDB-lite"/>
    </source>
</evidence>
<evidence type="ECO:0000256" key="2">
    <source>
        <dbReference type="SAM" id="Phobius"/>
    </source>
</evidence>
<feature type="transmembrane region" description="Helical" evidence="2">
    <location>
        <begin position="165"/>
        <end position="185"/>
    </location>
</feature>
<feature type="transmembrane region" description="Helical" evidence="2">
    <location>
        <begin position="237"/>
        <end position="256"/>
    </location>
</feature>
<feature type="domain" description="CAAX prenyl protease 2/Lysostaphin resistance protein A-like" evidence="3">
    <location>
        <begin position="209"/>
        <end position="296"/>
    </location>
</feature>
<evidence type="ECO:0000313" key="5">
    <source>
        <dbReference type="Proteomes" id="UP001179952"/>
    </source>
</evidence>
<protein>
    <recommendedName>
        <fullName evidence="3">CAAX prenyl protease 2/Lysostaphin resistance protein A-like domain-containing protein</fullName>
    </recommendedName>
</protein>
<keyword evidence="2" id="KW-0472">Membrane</keyword>
<dbReference type="GO" id="GO:0004175">
    <property type="term" value="F:endopeptidase activity"/>
    <property type="evidence" value="ECO:0007669"/>
    <property type="project" value="UniProtKB-ARBA"/>
</dbReference>
<dbReference type="EMBL" id="JAUJYN010000007">
    <property type="protein sequence ID" value="KAK1266722.1"/>
    <property type="molecule type" value="Genomic_DNA"/>
</dbReference>
<sequence length="313" mass="34289">MVIGASKYGTQIRSLIRANRLSVWGKGYSHVWSARRIFTVKLQKLHASETRPRASTDGKSQKRVKRVQEASQQKTLLSYKNLNAQDDPSRGNDPSHCVSANTISEDLDVKNPAATVSRNVVLRACVITSGLMFALGSVARQASHVAFMQGWPILDSTTVSFDFEIWHLELIGGLVVAISCFRYILLKLWPDFAESSEAANQQVLSPLQPLDYVTVAFLSGIGEELLFRGALMPLFGLNWKSALVTGAVFGVLHLGSGRRYSFAVWATFVGFAYGVATIASSSVLVPVVSHSLNNLVGAILWRYSSSPEKINIK</sequence>
<dbReference type="InterPro" id="IPR003675">
    <property type="entry name" value="Rce1/LyrA-like_dom"/>
</dbReference>
<accession>A0AAV9ARI2</accession>
<dbReference type="PANTHER" id="PTHR43592:SF7">
    <property type="entry name" value="CAAX AMINO TERMINAL PROTEASE FAMILY PROTEIN"/>
    <property type="match status" value="1"/>
</dbReference>
<feature type="transmembrane region" description="Helical" evidence="2">
    <location>
        <begin position="262"/>
        <end position="285"/>
    </location>
</feature>
<reference evidence="4" key="2">
    <citation type="submission" date="2023-06" db="EMBL/GenBank/DDBJ databases">
        <authorList>
            <person name="Ma L."/>
            <person name="Liu K.-W."/>
            <person name="Li Z."/>
            <person name="Hsiao Y.-Y."/>
            <person name="Qi Y."/>
            <person name="Fu T."/>
            <person name="Tang G."/>
            <person name="Zhang D."/>
            <person name="Sun W.-H."/>
            <person name="Liu D.-K."/>
            <person name="Li Y."/>
            <person name="Chen G.-Z."/>
            <person name="Liu X.-D."/>
            <person name="Liao X.-Y."/>
            <person name="Jiang Y.-T."/>
            <person name="Yu X."/>
            <person name="Hao Y."/>
            <person name="Huang J."/>
            <person name="Zhao X.-W."/>
            <person name="Ke S."/>
            <person name="Chen Y.-Y."/>
            <person name="Wu W.-L."/>
            <person name="Hsu J.-L."/>
            <person name="Lin Y.-F."/>
            <person name="Huang M.-D."/>
            <person name="Li C.-Y."/>
            <person name="Huang L."/>
            <person name="Wang Z.-W."/>
            <person name="Zhao X."/>
            <person name="Zhong W.-Y."/>
            <person name="Peng D.-H."/>
            <person name="Ahmad S."/>
            <person name="Lan S."/>
            <person name="Zhang J.-S."/>
            <person name="Tsai W.-C."/>
            <person name="Van De Peer Y."/>
            <person name="Liu Z.-J."/>
        </authorList>
    </citation>
    <scope>NUCLEOTIDE SEQUENCE</scope>
    <source>
        <strain evidence="4">SCP</strain>
        <tissue evidence="4">Leaves</tissue>
    </source>
</reference>
<reference evidence="4" key="1">
    <citation type="journal article" date="2023" name="Nat. Commun.">
        <title>Diploid and tetraploid genomes of Acorus and the evolution of monocots.</title>
        <authorList>
            <person name="Ma L."/>
            <person name="Liu K.W."/>
            <person name="Li Z."/>
            <person name="Hsiao Y.Y."/>
            <person name="Qi Y."/>
            <person name="Fu T."/>
            <person name="Tang G.D."/>
            <person name="Zhang D."/>
            <person name="Sun W.H."/>
            <person name="Liu D.K."/>
            <person name="Li Y."/>
            <person name="Chen G.Z."/>
            <person name="Liu X.D."/>
            <person name="Liao X.Y."/>
            <person name="Jiang Y.T."/>
            <person name="Yu X."/>
            <person name="Hao Y."/>
            <person name="Huang J."/>
            <person name="Zhao X.W."/>
            <person name="Ke S."/>
            <person name="Chen Y.Y."/>
            <person name="Wu W.L."/>
            <person name="Hsu J.L."/>
            <person name="Lin Y.F."/>
            <person name="Huang M.D."/>
            <person name="Li C.Y."/>
            <person name="Huang L."/>
            <person name="Wang Z.W."/>
            <person name="Zhao X."/>
            <person name="Zhong W.Y."/>
            <person name="Peng D.H."/>
            <person name="Ahmad S."/>
            <person name="Lan S."/>
            <person name="Zhang J.S."/>
            <person name="Tsai W.C."/>
            <person name="Van de Peer Y."/>
            <person name="Liu Z.J."/>
        </authorList>
    </citation>
    <scope>NUCLEOTIDE SEQUENCE</scope>
    <source>
        <strain evidence="4">SCP</strain>
    </source>
</reference>
<evidence type="ECO:0000259" key="3">
    <source>
        <dbReference type="Pfam" id="PF02517"/>
    </source>
</evidence>
<dbReference type="Pfam" id="PF02517">
    <property type="entry name" value="Rce1-like"/>
    <property type="match status" value="1"/>
</dbReference>
<dbReference type="Proteomes" id="UP001179952">
    <property type="component" value="Unassembled WGS sequence"/>
</dbReference>
<keyword evidence="2" id="KW-0812">Transmembrane</keyword>
<feature type="region of interest" description="Disordered" evidence="1">
    <location>
        <begin position="48"/>
        <end position="70"/>
    </location>
</feature>